<sequence>MYMTPSSSESGFSTPLIQQQRDRNFTGTTDQSLLNKLVIFDFGGFKSLSTSSEYETRVFDVVSSATHQESPEQGYGQSYMSIARLSKRSQEILNTFIGVKLFRCGTDFQWY</sequence>
<name>A0AAV9VS36_9PEZI</name>
<evidence type="ECO:0000313" key="3">
    <source>
        <dbReference type="Proteomes" id="UP001370758"/>
    </source>
</evidence>
<dbReference type="EMBL" id="JAVHJL010000012">
    <property type="protein sequence ID" value="KAK6495975.1"/>
    <property type="molecule type" value="Genomic_DNA"/>
</dbReference>
<gene>
    <name evidence="2" type="ORF">TWF481_003020</name>
</gene>
<dbReference type="AlphaFoldDB" id="A0AAV9VS36"/>
<accession>A0AAV9VS36</accession>
<reference evidence="2 3" key="1">
    <citation type="submission" date="2023-08" db="EMBL/GenBank/DDBJ databases">
        <authorList>
            <person name="Palmer J.M."/>
        </authorList>
    </citation>
    <scope>NUCLEOTIDE SEQUENCE [LARGE SCALE GENOMIC DNA]</scope>
    <source>
        <strain evidence="2 3">TWF481</strain>
    </source>
</reference>
<protein>
    <submittedName>
        <fullName evidence="2">Uncharacterized protein</fullName>
    </submittedName>
</protein>
<organism evidence="2 3">
    <name type="scientific">Arthrobotrys musiformis</name>
    <dbReference type="NCBI Taxonomy" id="47236"/>
    <lineage>
        <taxon>Eukaryota</taxon>
        <taxon>Fungi</taxon>
        <taxon>Dikarya</taxon>
        <taxon>Ascomycota</taxon>
        <taxon>Pezizomycotina</taxon>
        <taxon>Orbiliomycetes</taxon>
        <taxon>Orbiliales</taxon>
        <taxon>Orbiliaceae</taxon>
        <taxon>Arthrobotrys</taxon>
    </lineage>
</organism>
<evidence type="ECO:0000256" key="1">
    <source>
        <dbReference type="SAM" id="MobiDB-lite"/>
    </source>
</evidence>
<keyword evidence="3" id="KW-1185">Reference proteome</keyword>
<dbReference type="Proteomes" id="UP001370758">
    <property type="component" value="Unassembled WGS sequence"/>
</dbReference>
<comment type="caution">
    <text evidence="2">The sequence shown here is derived from an EMBL/GenBank/DDBJ whole genome shotgun (WGS) entry which is preliminary data.</text>
</comment>
<feature type="region of interest" description="Disordered" evidence="1">
    <location>
        <begin position="1"/>
        <end position="21"/>
    </location>
</feature>
<proteinExistence type="predicted"/>
<evidence type="ECO:0000313" key="2">
    <source>
        <dbReference type="EMBL" id="KAK6495975.1"/>
    </source>
</evidence>